<keyword evidence="4 8" id="KW-1003">Cell membrane</keyword>
<keyword evidence="3" id="KW-0813">Transport</keyword>
<evidence type="ECO:0000256" key="4">
    <source>
        <dbReference type="ARBA" id="ARBA00022475"/>
    </source>
</evidence>
<evidence type="ECO:0000256" key="1">
    <source>
        <dbReference type="ARBA" id="ARBA00004651"/>
    </source>
</evidence>
<dbReference type="OrthoDB" id="9800873at2"/>
<dbReference type="GO" id="GO:0005886">
    <property type="term" value="C:plasma membrane"/>
    <property type="evidence" value="ECO:0007669"/>
    <property type="project" value="UniProtKB-SubCell"/>
</dbReference>
<accession>A0A4R6AAA3</accession>
<dbReference type="Proteomes" id="UP000295701">
    <property type="component" value="Unassembled WGS sequence"/>
</dbReference>
<reference evidence="9 10" key="1">
    <citation type="submission" date="2019-03" db="EMBL/GenBank/DDBJ databases">
        <title>Primorskyibacter sp. SS33 isolated from sediments.</title>
        <authorList>
            <person name="Xunke S."/>
        </authorList>
    </citation>
    <scope>NUCLEOTIDE SEQUENCE [LARGE SCALE GENOMIC DNA]</scope>
    <source>
        <strain evidence="9 10">SS33</strain>
    </source>
</reference>
<dbReference type="PANTHER" id="PTHR30269">
    <property type="entry name" value="TRANSMEMBRANE PROTEIN YFCA"/>
    <property type="match status" value="1"/>
</dbReference>
<dbReference type="RefSeq" id="WP_133396580.1">
    <property type="nucleotide sequence ID" value="NZ_SNAA01000007.1"/>
</dbReference>
<evidence type="ECO:0000256" key="6">
    <source>
        <dbReference type="ARBA" id="ARBA00022989"/>
    </source>
</evidence>
<name>A0A4R6AAA3_9RHOB</name>
<dbReference type="Pfam" id="PF01925">
    <property type="entry name" value="TauE"/>
    <property type="match status" value="1"/>
</dbReference>
<dbReference type="PANTHER" id="PTHR30269:SF32">
    <property type="entry name" value="MEMBRANE TRANSPORTER PROTEIN-RELATED"/>
    <property type="match status" value="1"/>
</dbReference>
<keyword evidence="6 8" id="KW-1133">Transmembrane helix</keyword>
<dbReference type="EMBL" id="SNAA01000007">
    <property type="protein sequence ID" value="TDL79855.1"/>
    <property type="molecule type" value="Genomic_DNA"/>
</dbReference>
<evidence type="ECO:0000256" key="5">
    <source>
        <dbReference type="ARBA" id="ARBA00022692"/>
    </source>
</evidence>
<dbReference type="InterPro" id="IPR002781">
    <property type="entry name" value="TM_pro_TauE-like"/>
</dbReference>
<keyword evidence="5 8" id="KW-0812">Transmembrane</keyword>
<feature type="transmembrane region" description="Helical" evidence="8">
    <location>
        <begin position="204"/>
        <end position="224"/>
    </location>
</feature>
<sequence length="255" mass="26640">MTASILPLAPELWPFAFAVAMLAGFVKGAVGFALPLVMISGLTVFLEPKLALAGLILPAVLANLAQALRGGWAETRAAIAEFWRLIAAVAVMVFVTAQLVTAMPDRVFFLAVGVPVLAMSAIQLFGVAFVVRGPRAVWDVGLGLISGAIGGVSGVWGPPLVLYLLALKVPRARHMAVQGVVYVSGGVLLLLGHLNSGVLNRETLPLSIALVLPAGLGIALGLRLGDRLNPERLRRMTLVVLVLAGLNLIRRGLTG</sequence>
<feature type="transmembrane region" description="Helical" evidence="8">
    <location>
        <begin position="50"/>
        <end position="70"/>
    </location>
</feature>
<feature type="transmembrane region" description="Helical" evidence="8">
    <location>
        <begin position="143"/>
        <end position="167"/>
    </location>
</feature>
<feature type="transmembrane region" description="Helical" evidence="8">
    <location>
        <begin position="82"/>
        <end position="100"/>
    </location>
</feature>
<keyword evidence="7 8" id="KW-0472">Membrane</keyword>
<keyword evidence="10" id="KW-1185">Reference proteome</keyword>
<evidence type="ECO:0000256" key="2">
    <source>
        <dbReference type="ARBA" id="ARBA00009142"/>
    </source>
</evidence>
<protein>
    <recommendedName>
        <fullName evidence="8">Probable membrane transporter protein</fullName>
    </recommendedName>
</protein>
<evidence type="ECO:0000256" key="7">
    <source>
        <dbReference type="ARBA" id="ARBA00023136"/>
    </source>
</evidence>
<evidence type="ECO:0000313" key="9">
    <source>
        <dbReference type="EMBL" id="TDL79855.1"/>
    </source>
</evidence>
<comment type="caution">
    <text evidence="9">The sequence shown here is derived from an EMBL/GenBank/DDBJ whole genome shotgun (WGS) entry which is preliminary data.</text>
</comment>
<evidence type="ECO:0000313" key="10">
    <source>
        <dbReference type="Proteomes" id="UP000295701"/>
    </source>
</evidence>
<feature type="transmembrane region" description="Helical" evidence="8">
    <location>
        <begin position="12"/>
        <end position="38"/>
    </location>
</feature>
<comment type="similarity">
    <text evidence="2 8">Belongs to the 4-toluene sulfonate uptake permease (TSUP) (TC 2.A.102) family.</text>
</comment>
<organism evidence="9 10">
    <name type="scientific">Palleronia sediminis</name>
    <dbReference type="NCBI Taxonomy" id="2547833"/>
    <lineage>
        <taxon>Bacteria</taxon>
        <taxon>Pseudomonadati</taxon>
        <taxon>Pseudomonadota</taxon>
        <taxon>Alphaproteobacteria</taxon>
        <taxon>Rhodobacterales</taxon>
        <taxon>Roseobacteraceae</taxon>
        <taxon>Palleronia</taxon>
    </lineage>
</organism>
<gene>
    <name evidence="9" type="ORF">E2L08_08185</name>
</gene>
<dbReference type="InterPro" id="IPR052017">
    <property type="entry name" value="TSUP"/>
</dbReference>
<comment type="subcellular location">
    <subcellularLocation>
        <location evidence="1 8">Cell membrane</location>
        <topology evidence="1 8">Multi-pass membrane protein</topology>
    </subcellularLocation>
</comment>
<evidence type="ECO:0000256" key="8">
    <source>
        <dbReference type="RuleBase" id="RU363041"/>
    </source>
</evidence>
<evidence type="ECO:0000256" key="3">
    <source>
        <dbReference type="ARBA" id="ARBA00022448"/>
    </source>
</evidence>
<feature type="transmembrane region" description="Helical" evidence="8">
    <location>
        <begin position="107"/>
        <end position="131"/>
    </location>
</feature>
<dbReference type="AlphaFoldDB" id="A0A4R6AAA3"/>
<feature type="transmembrane region" description="Helical" evidence="8">
    <location>
        <begin position="179"/>
        <end position="198"/>
    </location>
</feature>
<proteinExistence type="inferred from homology"/>